<dbReference type="AlphaFoldDB" id="A0A8X7V8K7"/>
<protein>
    <submittedName>
        <fullName evidence="1">Uncharacterized protein</fullName>
    </submittedName>
</protein>
<keyword evidence="2" id="KW-1185">Reference proteome</keyword>
<dbReference type="EMBL" id="JAAMPC010000007">
    <property type="protein sequence ID" value="KAG2303696.1"/>
    <property type="molecule type" value="Genomic_DNA"/>
</dbReference>
<proteinExistence type="predicted"/>
<sequence>MANTRIEVDRFDEAGDFSLWKVRMLVHFGVLGLKGILTDEKLLKDPPSER</sequence>
<organism evidence="1 2">
    <name type="scientific">Brassica carinata</name>
    <name type="common">Ethiopian mustard</name>
    <name type="synonym">Abyssinian cabbage</name>
    <dbReference type="NCBI Taxonomy" id="52824"/>
    <lineage>
        <taxon>Eukaryota</taxon>
        <taxon>Viridiplantae</taxon>
        <taxon>Streptophyta</taxon>
        <taxon>Embryophyta</taxon>
        <taxon>Tracheophyta</taxon>
        <taxon>Spermatophyta</taxon>
        <taxon>Magnoliopsida</taxon>
        <taxon>eudicotyledons</taxon>
        <taxon>Gunneridae</taxon>
        <taxon>Pentapetalae</taxon>
        <taxon>rosids</taxon>
        <taxon>malvids</taxon>
        <taxon>Brassicales</taxon>
        <taxon>Brassicaceae</taxon>
        <taxon>Brassiceae</taxon>
        <taxon>Brassica</taxon>
    </lineage>
</organism>
<dbReference type="Proteomes" id="UP000886595">
    <property type="component" value="Unassembled WGS sequence"/>
</dbReference>
<dbReference type="OrthoDB" id="1112752at2759"/>
<gene>
    <name evidence="1" type="ORF">Bca52824_032347</name>
</gene>
<reference evidence="1 2" key="1">
    <citation type="submission" date="2020-02" db="EMBL/GenBank/DDBJ databases">
        <authorList>
            <person name="Ma Q."/>
            <person name="Huang Y."/>
            <person name="Song X."/>
            <person name="Pei D."/>
        </authorList>
    </citation>
    <scope>NUCLEOTIDE SEQUENCE [LARGE SCALE GENOMIC DNA]</scope>
    <source>
        <strain evidence="1">Sxm20200214</strain>
        <tissue evidence="1">Leaf</tissue>
    </source>
</reference>
<name>A0A8X7V8K7_BRACI</name>
<accession>A0A8X7V8K7</accession>
<evidence type="ECO:0000313" key="2">
    <source>
        <dbReference type="Proteomes" id="UP000886595"/>
    </source>
</evidence>
<comment type="caution">
    <text evidence="1">The sequence shown here is derived from an EMBL/GenBank/DDBJ whole genome shotgun (WGS) entry which is preliminary data.</text>
</comment>
<evidence type="ECO:0000313" key="1">
    <source>
        <dbReference type="EMBL" id="KAG2303696.1"/>
    </source>
</evidence>